<keyword evidence="3" id="KW-1185">Reference proteome</keyword>
<evidence type="ECO:0000256" key="1">
    <source>
        <dbReference type="SAM" id="SignalP"/>
    </source>
</evidence>
<protein>
    <submittedName>
        <fullName evidence="2">Uncharacterized protein</fullName>
    </submittedName>
</protein>
<feature type="signal peptide" evidence="1">
    <location>
        <begin position="1"/>
        <end position="17"/>
    </location>
</feature>
<proteinExistence type="predicted"/>
<accession>A0AAN7PL96</accession>
<comment type="caution">
    <text evidence="2">The sequence shown here is derived from an EMBL/GenBank/DDBJ whole genome shotgun (WGS) entry which is preliminary data.</text>
</comment>
<dbReference type="AlphaFoldDB" id="A0AAN7PL96"/>
<evidence type="ECO:0000313" key="3">
    <source>
        <dbReference type="Proteomes" id="UP001353858"/>
    </source>
</evidence>
<sequence length="239" mass="27396">MFLFCFLILILTCCNQSQNNSDVIHDFLLDRHDTGSLSIFIFLKHLGFICLINLSYKLPLQKWQARGAKNKEIIDIRKHETRQKFKSELGLIIDKPKPGYGSSNNGNTARRFFENAAVSSEITGIDIEVIKRFRTILRAMSSRYTIDLPRFQAYTLESAHLFVEKYSWYCMPPTIHKVLIHGPIIIETALLPIGQLSEEAQEANNKIVNNVKENKIEIFNRFTCHPIELNPNSPGSIIS</sequence>
<feature type="chain" id="PRO_5042815811" evidence="1">
    <location>
        <begin position="18"/>
        <end position="239"/>
    </location>
</feature>
<name>A0AAN7PL96_9COLE</name>
<reference evidence="3" key="1">
    <citation type="submission" date="2023-01" db="EMBL/GenBank/DDBJ databases">
        <title>Key to firefly adult light organ development and bioluminescence: homeobox transcription factors regulate luciferase expression and transportation to peroxisome.</title>
        <authorList>
            <person name="Fu X."/>
        </authorList>
    </citation>
    <scope>NUCLEOTIDE SEQUENCE [LARGE SCALE GENOMIC DNA]</scope>
</reference>
<dbReference type="EMBL" id="JARPUR010000002">
    <property type="protein sequence ID" value="KAK4883251.1"/>
    <property type="molecule type" value="Genomic_DNA"/>
</dbReference>
<dbReference type="Proteomes" id="UP001353858">
    <property type="component" value="Unassembled WGS sequence"/>
</dbReference>
<evidence type="ECO:0000313" key="2">
    <source>
        <dbReference type="EMBL" id="KAK4883251.1"/>
    </source>
</evidence>
<organism evidence="2 3">
    <name type="scientific">Aquatica leii</name>
    <dbReference type="NCBI Taxonomy" id="1421715"/>
    <lineage>
        <taxon>Eukaryota</taxon>
        <taxon>Metazoa</taxon>
        <taxon>Ecdysozoa</taxon>
        <taxon>Arthropoda</taxon>
        <taxon>Hexapoda</taxon>
        <taxon>Insecta</taxon>
        <taxon>Pterygota</taxon>
        <taxon>Neoptera</taxon>
        <taxon>Endopterygota</taxon>
        <taxon>Coleoptera</taxon>
        <taxon>Polyphaga</taxon>
        <taxon>Elateriformia</taxon>
        <taxon>Elateroidea</taxon>
        <taxon>Lampyridae</taxon>
        <taxon>Luciolinae</taxon>
        <taxon>Aquatica</taxon>
    </lineage>
</organism>
<gene>
    <name evidence="2" type="ORF">RN001_006570</name>
</gene>
<keyword evidence="1" id="KW-0732">Signal</keyword>